<gene>
    <name evidence="1" type="ORF">A3B56_02115</name>
</gene>
<dbReference type="Proteomes" id="UP000178486">
    <property type="component" value="Unassembled WGS sequence"/>
</dbReference>
<organism evidence="1 2">
    <name type="scientific">Candidatus Roizmanbacteria bacterium RIFCSPLOWO2_01_FULL_45_11</name>
    <dbReference type="NCBI Taxonomy" id="1802070"/>
    <lineage>
        <taxon>Bacteria</taxon>
        <taxon>Candidatus Roizmaniibacteriota</taxon>
    </lineage>
</organism>
<accession>A0A1F7JJ40</accession>
<reference evidence="1 2" key="1">
    <citation type="journal article" date="2016" name="Nat. Commun.">
        <title>Thousands of microbial genomes shed light on interconnected biogeochemical processes in an aquifer system.</title>
        <authorList>
            <person name="Anantharaman K."/>
            <person name="Brown C.T."/>
            <person name="Hug L.A."/>
            <person name="Sharon I."/>
            <person name="Castelle C.J."/>
            <person name="Probst A.J."/>
            <person name="Thomas B.C."/>
            <person name="Singh A."/>
            <person name="Wilkins M.J."/>
            <person name="Karaoz U."/>
            <person name="Brodie E.L."/>
            <person name="Williams K.H."/>
            <person name="Hubbard S.S."/>
            <person name="Banfield J.F."/>
        </authorList>
    </citation>
    <scope>NUCLEOTIDE SEQUENCE [LARGE SCALE GENOMIC DNA]</scope>
</reference>
<dbReference type="EMBL" id="MGAU01000006">
    <property type="protein sequence ID" value="OGK55610.1"/>
    <property type="molecule type" value="Genomic_DNA"/>
</dbReference>
<dbReference type="AlphaFoldDB" id="A0A1F7JJ40"/>
<evidence type="ECO:0000313" key="2">
    <source>
        <dbReference type="Proteomes" id="UP000178486"/>
    </source>
</evidence>
<sequence>MIPDRVRIIIISLLTLAAIAGITGEVWAVYLARHRAPEIVQETKTAEIQKAVSVLKKRKPFVLEGTVPVSSVNTSVPEE</sequence>
<proteinExistence type="predicted"/>
<protein>
    <submittedName>
        <fullName evidence="1">Uncharacterized protein</fullName>
    </submittedName>
</protein>
<name>A0A1F7JJ40_9BACT</name>
<evidence type="ECO:0000313" key="1">
    <source>
        <dbReference type="EMBL" id="OGK55610.1"/>
    </source>
</evidence>
<comment type="caution">
    <text evidence="1">The sequence shown here is derived from an EMBL/GenBank/DDBJ whole genome shotgun (WGS) entry which is preliminary data.</text>
</comment>